<name>A0A8T2LRD3_ASTMX</name>
<dbReference type="PANTHER" id="PTHR28434:SF1">
    <property type="entry name" value="PROTEIN C3ORF33"/>
    <property type="match status" value="1"/>
</dbReference>
<gene>
    <name evidence="1" type="ORF">AMEX_G12502</name>
</gene>
<proteinExistence type="predicted"/>
<dbReference type="EMBL" id="JAICCE010000009">
    <property type="protein sequence ID" value="KAG9273377.1"/>
    <property type="molecule type" value="Genomic_DNA"/>
</dbReference>
<sequence length="302" mass="34607">MPGSCSEEEQQEEQKQSFNVVTVVSQFADDNLTLVRNISTGLAVAGVLVIARSIRLITKFSSPSEIPTRFIERSISIRGRVRRVTESGLEVEHVPIYVPLVSPLLTKRQPVASLDVRLAGVELTPQGQEWLSQRLRPTQAVWLRLISRQEESLHCLVSGSIFTTCINEELLWLGLGRTAPLQGVDPHSRLYFKIHRRLLKSERRAEKKGEGLWKEESLRERISQALSSNIVVATIKRMLNWMSRTKDRQCHTIILIHYKTGSYCLQLNKRQRELKKYCSYLHFHTVLTVLSERMIHHPVLPG</sequence>
<protein>
    <submittedName>
        <fullName evidence="1">Uncharacterized protein</fullName>
    </submittedName>
</protein>
<dbReference type="SUPFAM" id="SSF50199">
    <property type="entry name" value="Staphylococcal nuclease"/>
    <property type="match status" value="1"/>
</dbReference>
<dbReference type="AlphaFoldDB" id="A0A8T2LRD3"/>
<comment type="caution">
    <text evidence="1">The sequence shown here is derived from an EMBL/GenBank/DDBJ whole genome shotgun (WGS) entry which is preliminary data.</text>
</comment>
<dbReference type="InterPro" id="IPR042421">
    <property type="entry name" value="C3orf33-like"/>
</dbReference>
<organism evidence="1 2">
    <name type="scientific">Astyanax mexicanus</name>
    <name type="common">Blind cave fish</name>
    <name type="synonym">Astyanax fasciatus mexicanus</name>
    <dbReference type="NCBI Taxonomy" id="7994"/>
    <lineage>
        <taxon>Eukaryota</taxon>
        <taxon>Metazoa</taxon>
        <taxon>Chordata</taxon>
        <taxon>Craniata</taxon>
        <taxon>Vertebrata</taxon>
        <taxon>Euteleostomi</taxon>
        <taxon>Actinopterygii</taxon>
        <taxon>Neopterygii</taxon>
        <taxon>Teleostei</taxon>
        <taxon>Ostariophysi</taxon>
        <taxon>Characiformes</taxon>
        <taxon>Characoidei</taxon>
        <taxon>Acestrorhamphidae</taxon>
        <taxon>Acestrorhamphinae</taxon>
        <taxon>Astyanax</taxon>
    </lineage>
</organism>
<dbReference type="InterPro" id="IPR035437">
    <property type="entry name" value="SNase_OB-fold_sf"/>
</dbReference>
<evidence type="ECO:0000313" key="2">
    <source>
        <dbReference type="Proteomes" id="UP000752171"/>
    </source>
</evidence>
<evidence type="ECO:0000313" key="1">
    <source>
        <dbReference type="EMBL" id="KAG9273377.1"/>
    </source>
</evidence>
<dbReference type="Proteomes" id="UP000752171">
    <property type="component" value="Unassembled WGS sequence"/>
</dbReference>
<dbReference type="GO" id="GO:0005615">
    <property type="term" value="C:extracellular space"/>
    <property type="evidence" value="ECO:0007669"/>
    <property type="project" value="TreeGrafter"/>
</dbReference>
<reference evidence="1 2" key="1">
    <citation type="submission" date="2021-07" db="EMBL/GenBank/DDBJ databases">
        <authorList>
            <person name="Imarazene B."/>
            <person name="Zahm M."/>
            <person name="Klopp C."/>
            <person name="Cabau C."/>
            <person name="Beille S."/>
            <person name="Jouanno E."/>
            <person name="Castinel A."/>
            <person name="Lluch J."/>
            <person name="Gil L."/>
            <person name="Kuchtly C."/>
            <person name="Lopez Roques C."/>
            <person name="Donnadieu C."/>
            <person name="Parrinello H."/>
            <person name="Journot L."/>
            <person name="Du K."/>
            <person name="Schartl M."/>
            <person name="Retaux S."/>
            <person name="Guiguen Y."/>
        </authorList>
    </citation>
    <scope>NUCLEOTIDE SEQUENCE [LARGE SCALE GENOMIC DNA]</scope>
    <source>
        <strain evidence="1">Pach_M1</strain>
        <tissue evidence="1">Testis</tissue>
    </source>
</reference>
<accession>A0A8T2LRD3</accession>
<dbReference type="PANTHER" id="PTHR28434">
    <property type="entry name" value="PROTEIN C3ORF33"/>
    <property type="match status" value="1"/>
</dbReference>